<evidence type="ECO:0000313" key="2">
    <source>
        <dbReference type="Proteomes" id="UP000187203"/>
    </source>
</evidence>
<keyword evidence="2" id="KW-1185">Reference proteome</keyword>
<dbReference type="AlphaFoldDB" id="A0A1R3KCQ6"/>
<comment type="caution">
    <text evidence="1">The sequence shown here is derived from an EMBL/GenBank/DDBJ whole genome shotgun (WGS) entry which is preliminary data.</text>
</comment>
<dbReference type="EMBL" id="AWUE01014164">
    <property type="protein sequence ID" value="OMP04862.1"/>
    <property type="molecule type" value="Genomic_DNA"/>
</dbReference>
<accession>A0A1R3KCQ6</accession>
<evidence type="ECO:0000313" key="1">
    <source>
        <dbReference type="EMBL" id="OMP04862.1"/>
    </source>
</evidence>
<protein>
    <submittedName>
        <fullName evidence="1">Uncharacterized protein</fullName>
    </submittedName>
</protein>
<dbReference type="Proteomes" id="UP000187203">
    <property type="component" value="Unassembled WGS sequence"/>
</dbReference>
<proteinExistence type="predicted"/>
<name>A0A1R3KCQ6_9ROSI</name>
<sequence length="115" mass="13229">MEPHRDQLPISDPKNPIVGRPHFLPPNLLLLSLKFMLLNPNLPPSKSKESELIFSQRIFIFFRREPREFEIRNVCFLCDVELEPLSCPCDELPMSCHDAGLPSSGSPLKDKREEC</sequence>
<reference evidence="2" key="1">
    <citation type="submission" date="2013-09" db="EMBL/GenBank/DDBJ databases">
        <title>Corchorus olitorius genome sequencing.</title>
        <authorList>
            <person name="Alam M."/>
            <person name="Haque M.S."/>
            <person name="Islam M.S."/>
            <person name="Emdad E.M."/>
            <person name="Islam M.M."/>
            <person name="Ahmed B."/>
            <person name="Halim A."/>
            <person name="Hossen Q.M.M."/>
            <person name="Hossain M.Z."/>
            <person name="Ahmed R."/>
            <person name="Khan M.M."/>
            <person name="Islam R."/>
            <person name="Rashid M.M."/>
            <person name="Khan S.A."/>
            <person name="Rahman M.S."/>
            <person name="Alam M."/>
            <person name="Yahiya A.S."/>
            <person name="Khan M.S."/>
            <person name="Azam M.S."/>
            <person name="Haque T."/>
            <person name="Lashkar M.Z.H."/>
            <person name="Akhand A.I."/>
            <person name="Morshed G."/>
            <person name="Roy S."/>
            <person name="Uddin K.S."/>
            <person name="Rabeya T."/>
            <person name="Hossain A.S."/>
            <person name="Chowdhury A."/>
            <person name="Snigdha A.R."/>
            <person name="Mortoza M.S."/>
            <person name="Matin S.A."/>
            <person name="Hoque S.M.E."/>
            <person name="Islam M.K."/>
            <person name="Roy D.K."/>
            <person name="Haider R."/>
            <person name="Moosa M.M."/>
            <person name="Elias S.M."/>
            <person name="Hasan A.M."/>
            <person name="Jahan S."/>
            <person name="Shafiuddin M."/>
            <person name="Mahmood N."/>
            <person name="Shommy N.S."/>
        </authorList>
    </citation>
    <scope>NUCLEOTIDE SEQUENCE [LARGE SCALE GENOMIC DNA]</scope>
    <source>
        <strain evidence="2">cv. O-4</strain>
    </source>
</reference>
<organism evidence="1 2">
    <name type="scientific">Corchorus olitorius</name>
    <dbReference type="NCBI Taxonomy" id="93759"/>
    <lineage>
        <taxon>Eukaryota</taxon>
        <taxon>Viridiplantae</taxon>
        <taxon>Streptophyta</taxon>
        <taxon>Embryophyta</taxon>
        <taxon>Tracheophyta</taxon>
        <taxon>Spermatophyta</taxon>
        <taxon>Magnoliopsida</taxon>
        <taxon>eudicotyledons</taxon>
        <taxon>Gunneridae</taxon>
        <taxon>Pentapetalae</taxon>
        <taxon>rosids</taxon>
        <taxon>malvids</taxon>
        <taxon>Malvales</taxon>
        <taxon>Malvaceae</taxon>
        <taxon>Grewioideae</taxon>
        <taxon>Apeibeae</taxon>
        <taxon>Corchorus</taxon>
    </lineage>
</organism>
<gene>
    <name evidence="1" type="ORF">COLO4_09237</name>
</gene>